<dbReference type="EnsemblMetazoa" id="ASIC013571-RA">
    <property type="protein sequence ID" value="ASIC013571-PA"/>
    <property type="gene ID" value="ASIC013571"/>
</dbReference>
<evidence type="ECO:0000313" key="1">
    <source>
        <dbReference type="EMBL" id="KFB45583.1"/>
    </source>
</evidence>
<protein>
    <submittedName>
        <fullName evidence="1 2">MHC class II antigen B</fullName>
    </submittedName>
</protein>
<dbReference type="Proteomes" id="UP000030765">
    <property type="component" value="Unassembled WGS sequence"/>
</dbReference>
<keyword evidence="3" id="KW-1185">Reference proteome</keyword>
<dbReference type="EMBL" id="KE525305">
    <property type="protein sequence ID" value="KFB45583.1"/>
    <property type="molecule type" value="Genomic_DNA"/>
</dbReference>
<dbReference type="AlphaFoldDB" id="A0A084W5T9"/>
<accession>A0A084W5T9</accession>
<dbReference type="VEuPathDB" id="VectorBase:ASIC013571"/>
<reference evidence="1 3" key="1">
    <citation type="journal article" date="2014" name="BMC Genomics">
        <title>Genome sequence of Anopheles sinensis provides insight into genetics basis of mosquito competence for malaria parasites.</title>
        <authorList>
            <person name="Zhou D."/>
            <person name="Zhang D."/>
            <person name="Ding G."/>
            <person name="Shi L."/>
            <person name="Hou Q."/>
            <person name="Ye Y."/>
            <person name="Xu Y."/>
            <person name="Zhou H."/>
            <person name="Xiong C."/>
            <person name="Li S."/>
            <person name="Yu J."/>
            <person name="Hong S."/>
            <person name="Yu X."/>
            <person name="Zou P."/>
            <person name="Chen C."/>
            <person name="Chang X."/>
            <person name="Wang W."/>
            <person name="Lv Y."/>
            <person name="Sun Y."/>
            <person name="Ma L."/>
            <person name="Shen B."/>
            <person name="Zhu C."/>
        </authorList>
    </citation>
    <scope>NUCLEOTIDE SEQUENCE [LARGE SCALE GENOMIC DNA]</scope>
</reference>
<name>A0A084W5T9_ANOSI</name>
<evidence type="ECO:0000313" key="3">
    <source>
        <dbReference type="Proteomes" id="UP000030765"/>
    </source>
</evidence>
<sequence>MLPDPDYAMSHSPLTDYDISKSHNLITFRSAAAPASGWEGFANGGKDNGVRWSRGLFLALSRGPLDRLCHRSGAA</sequence>
<evidence type="ECO:0000313" key="2">
    <source>
        <dbReference type="EnsemblMetazoa" id="ASIC013571-PA"/>
    </source>
</evidence>
<reference evidence="2" key="2">
    <citation type="submission" date="2020-05" db="UniProtKB">
        <authorList>
            <consortium name="EnsemblMetazoa"/>
        </authorList>
    </citation>
    <scope>IDENTIFICATION</scope>
</reference>
<proteinExistence type="predicted"/>
<dbReference type="EMBL" id="ATLV01020694">
    <property type="status" value="NOT_ANNOTATED_CDS"/>
    <property type="molecule type" value="Genomic_DNA"/>
</dbReference>
<organism evidence="1">
    <name type="scientific">Anopheles sinensis</name>
    <name type="common">Mosquito</name>
    <dbReference type="NCBI Taxonomy" id="74873"/>
    <lineage>
        <taxon>Eukaryota</taxon>
        <taxon>Metazoa</taxon>
        <taxon>Ecdysozoa</taxon>
        <taxon>Arthropoda</taxon>
        <taxon>Hexapoda</taxon>
        <taxon>Insecta</taxon>
        <taxon>Pterygota</taxon>
        <taxon>Neoptera</taxon>
        <taxon>Endopterygota</taxon>
        <taxon>Diptera</taxon>
        <taxon>Nematocera</taxon>
        <taxon>Culicoidea</taxon>
        <taxon>Culicidae</taxon>
        <taxon>Anophelinae</taxon>
        <taxon>Anopheles</taxon>
    </lineage>
</organism>
<gene>
    <name evidence="1" type="ORF">ZHAS_00013571</name>
</gene>